<feature type="signal peptide" evidence="1">
    <location>
        <begin position="1"/>
        <end position="22"/>
    </location>
</feature>
<proteinExistence type="predicted"/>
<name>A0AAE3P2W0_9BACT</name>
<dbReference type="RefSeq" id="WP_321535658.1">
    <property type="nucleotide sequence ID" value="NZ_JARGDL010000008.1"/>
</dbReference>
<protein>
    <submittedName>
        <fullName evidence="2">Uncharacterized protein</fullName>
    </submittedName>
</protein>
<keyword evidence="1" id="KW-0732">Signal</keyword>
<evidence type="ECO:0000313" key="2">
    <source>
        <dbReference type="EMBL" id="MDF1611890.1"/>
    </source>
</evidence>
<dbReference type="EMBL" id="JARGDL010000008">
    <property type="protein sequence ID" value="MDF1611890.1"/>
    <property type="molecule type" value="Genomic_DNA"/>
</dbReference>
<organism evidence="2 3">
    <name type="scientific">Stygiobacter electus</name>
    <dbReference type="NCBI Taxonomy" id="3032292"/>
    <lineage>
        <taxon>Bacteria</taxon>
        <taxon>Pseudomonadati</taxon>
        <taxon>Ignavibacteriota</taxon>
        <taxon>Ignavibacteria</taxon>
        <taxon>Ignavibacteriales</taxon>
        <taxon>Melioribacteraceae</taxon>
        <taxon>Stygiobacter</taxon>
    </lineage>
</organism>
<dbReference type="Proteomes" id="UP001221302">
    <property type="component" value="Unassembled WGS sequence"/>
</dbReference>
<dbReference type="AlphaFoldDB" id="A0AAE3P2W0"/>
<reference evidence="2" key="1">
    <citation type="submission" date="2023-03" db="EMBL/GenBank/DDBJ databases">
        <title>Stygiobacter electus gen. nov., sp. nov., facultatively anaerobic thermotolerant bacterium of the class Ignavibacteria from a well of Yessentuki mineral water deposit.</title>
        <authorList>
            <person name="Podosokorskaya O.A."/>
            <person name="Elcheninov A.G."/>
            <person name="Petrova N.F."/>
            <person name="Zavarzina D.G."/>
            <person name="Kublanov I.V."/>
            <person name="Merkel A.Y."/>
        </authorList>
    </citation>
    <scope>NUCLEOTIDE SEQUENCE</scope>
    <source>
        <strain evidence="2">09-Me</strain>
    </source>
</reference>
<sequence length="65" mass="7133">MKKLIFVVIVLITMVVSLSALPQAYCTVRSACSNNVNDFVECSSDNGHCERGSYWVKCDGTVINC</sequence>
<comment type="caution">
    <text evidence="2">The sequence shown here is derived from an EMBL/GenBank/DDBJ whole genome shotgun (WGS) entry which is preliminary data.</text>
</comment>
<evidence type="ECO:0000256" key="1">
    <source>
        <dbReference type="SAM" id="SignalP"/>
    </source>
</evidence>
<evidence type="ECO:0000313" key="3">
    <source>
        <dbReference type="Proteomes" id="UP001221302"/>
    </source>
</evidence>
<accession>A0AAE3P2W0</accession>
<keyword evidence="3" id="KW-1185">Reference proteome</keyword>
<feature type="chain" id="PRO_5041976560" evidence="1">
    <location>
        <begin position="23"/>
        <end position="65"/>
    </location>
</feature>
<gene>
    <name evidence="2" type="ORF">P0M35_06995</name>
</gene>